<comment type="caution">
    <text evidence="2">The sequence shown here is derived from an EMBL/GenBank/DDBJ whole genome shotgun (WGS) entry which is preliminary data.</text>
</comment>
<dbReference type="PROSITE" id="PS50206">
    <property type="entry name" value="RHODANESE_3"/>
    <property type="match status" value="1"/>
</dbReference>
<dbReference type="InterPro" id="IPR001763">
    <property type="entry name" value="Rhodanese-like_dom"/>
</dbReference>
<dbReference type="AlphaFoldDB" id="A0A560IJZ6"/>
<dbReference type="CDD" id="cd00158">
    <property type="entry name" value="RHOD"/>
    <property type="match status" value="1"/>
</dbReference>
<accession>A0A560IJZ6</accession>
<dbReference type="PANTHER" id="PTHR44086">
    <property type="entry name" value="THIOSULFATE SULFURTRANSFERASE RDL2, MITOCHONDRIAL-RELATED"/>
    <property type="match status" value="1"/>
</dbReference>
<gene>
    <name evidence="2" type="ORF">FBZ92_1089</name>
</gene>
<protein>
    <submittedName>
        <fullName evidence="2">Rhodanese-related sulfurtransferase</fullName>
    </submittedName>
</protein>
<evidence type="ECO:0000313" key="3">
    <source>
        <dbReference type="Proteomes" id="UP000318050"/>
    </source>
</evidence>
<proteinExistence type="predicted"/>
<dbReference type="EMBL" id="VITT01000008">
    <property type="protein sequence ID" value="TWB59363.1"/>
    <property type="molecule type" value="Genomic_DNA"/>
</dbReference>
<feature type="domain" description="Rhodanese" evidence="1">
    <location>
        <begin position="32"/>
        <end position="119"/>
    </location>
</feature>
<evidence type="ECO:0000313" key="2">
    <source>
        <dbReference type="EMBL" id="TWB59363.1"/>
    </source>
</evidence>
<dbReference type="SUPFAM" id="SSF52821">
    <property type="entry name" value="Rhodanese/Cell cycle control phosphatase"/>
    <property type="match status" value="1"/>
</dbReference>
<name>A0A560IJZ6_9PROT</name>
<dbReference type="SMART" id="SM00450">
    <property type="entry name" value="RHOD"/>
    <property type="match status" value="1"/>
</dbReference>
<dbReference type="Proteomes" id="UP000318050">
    <property type="component" value="Unassembled WGS sequence"/>
</dbReference>
<dbReference type="PANTHER" id="PTHR44086:SF10">
    <property type="entry name" value="THIOSULFATE SULFURTRANSFERASE_RHODANESE-LIKE DOMAIN-CONTAINING PROTEIN 3"/>
    <property type="match status" value="1"/>
</dbReference>
<organism evidence="2 3">
    <name type="scientific">Nitrospirillum amazonense</name>
    <dbReference type="NCBI Taxonomy" id="28077"/>
    <lineage>
        <taxon>Bacteria</taxon>
        <taxon>Pseudomonadati</taxon>
        <taxon>Pseudomonadota</taxon>
        <taxon>Alphaproteobacteria</taxon>
        <taxon>Rhodospirillales</taxon>
        <taxon>Azospirillaceae</taxon>
        <taxon>Nitrospirillum</taxon>
    </lineage>
</organism>
<evidence type="ECO:0000259" key="1">
    <source>
        <dbReference type="PROSITE" id="PS50206"/>
    </source>
</evidence>
<dbReference type="Gene3D" id="3.40.250.10">
    <property type="entry name" value="Rhodanese-like domain"/>
    <property type="match status" value="1"/>
</dbReference>
<dbReference type="GO" id="GO:0004792">
    <property type="term" value="F:thiosulfate-cyanide sulfurtransferase activity"/>
    <property type="evidence" value="ECO:0007669"/>
    <property type="project" value="TreeGrafter"/>
</dbReference>
<dbReference type="Pfam" id="PF00581">
    <property type="entry name" value="Rhodanese"/>
    <property type="match status" value="1"/>
</dbReference>
<dbReference type="InterPro" id="IPR036873">
    <property type="entry name" value="Rhodanese-like_dom_sf"/>
</dbReference>
<sequence>MPAGGALKEATAMIARDTYLDLDPVTAHGLIRDGHAVLIDVRELGEYAAEHIPGALLHPLSGFDPRALPQDGAALILQCGSGKRSATAMAKCRAAGVACCGHIQGGIMAWKAAGLPTER</sequence>
<reference evidence="2 3" key="1">
    <citation type="submission" date="2019-06" db="EMBL/GenBank/DDBJ databases">
        <title>Genomic Encyclopedia of Type Strains, Phase IV (KMG-V): Genome sequencing to study the core and pangenomes of soil and plant-associated prokaryotes.</title>
        <authorList>
            <person name="Whitman W."/>
        </authorList>
    </citation>
    <scope>NUCLEOTIDE SEQUENCE [LARGE SCALE GENOMIC DNA]</scope>
    <source>
        <strain evidence="2 3">BR 11140</strain>
    </source>
</reference>